<feature type="compositionally biased region" description="Pro residues" evidence="7">
    <location>
        <begin position="128"/>
        <end position="141"/>
    </location>
</feature>
<organism evidence="13">
    <name type="scientific">Anopheles funestus</name>
    <name type="common">African malaria mosquito</name>
    <dbReference type="NCBI Taxonomy" id="62324"/>
    <lineage>
        <taxon>Eukaryota</taxon>
        <taxon>Metazoa</taxon>
        <taxon>Ecdysozoa</taxon>
        <taxon>Arthropoda</taxon>
        <taxon>Hexapoda</taxon>
        <taxon>Insecta</taxon>
        <taxon>Pterygota</taxon>
        <taxon>Neoptera</taxon>
        <taxon>Endopterygota</taxon>
        <taxon>Diptera</taxon>
        <taxon>Nematocera</taxon>
        <taxon>Culicoidea</taxon>
        <taxon>Culicidae</taxon>
        <taxon>Anophelinae</taxon>
        <taxon>Anopheles</taxon>
    </lineage>
</organism>
<feature type="domain" description="Sec23/Sec24 helical" evidence="11">
    <location>
        <begin position="858"/>
        <end position="959"/>
    </location>
</feature>
<evidence type="ECO:0000259" key="9">
    <source>
        <dbReference type="Pfam" id="PF04810"/>
    </source>
</evidence>
<dbReference type="InterPro" id="IPR041742">
    <property type="entry name" value="Sec24-like_trunk_dom"/>
</dbReference>
<proteinExistence type="inferred from homology"/>
<feature type="domain" description="Zinc finger Sec23/Sec24-type" evidence="9">
    <location>
        <begin position="438"/>
        <end position="476"/>
    </location>
</feature>
<dbReference type="Gene3D" id="1.20.120.730">
    <property type="entry name" value="Sec23/Sec24 helical domain"/>
    <property type="match status" value="1"/>
</dbReference>
<evidence type="ECO:0000313" key="13">
    <source>
        <dbReference type="EnsemblMetazoa" id="AFUN019362-PA"/>
    </source>
</evidence>
<evidence type="ECO:0000256" key="6">
    <source>
        <dbReference type="ARBA" id="ARBA00023329"/>
    </source>
</evidence>
<dbReference type="EnsemblMetazoa" id="AFUN019362-RA">
    <property type="protein sequence ID" value="AFUN019362-PA"/>
    <property type="gene ID" value="AFUN019362"/>
</dbReference>
<dbReference type="InterPro" id="IPR050550">
    <property type="entry name" value="SEC23_SEC24_subfamily"/>
</dbReference>
<dbReference type="InterPro" id="IPR012990">
    <property type="entry name" value="Beta-sandwich_Sec23_24"/>
</dbReference>
<evidence type="ECO:0000259" key="10">
    <source>
        <dbReference type="Pfam" id="PF04811"/>
    </source>
</evidence>
<dbReference type="Pfam" id="PF04815">
    <property type="entry name" value="Sec23_helical"/>
    <property type="match status" value="1"/>
</dbReference>
<dbReference type="PANTHER" id="PTHR13803">
    <property type="entry name" value="SEC24-RELATED PROTEIN"/>
    <property type="match status" value="1"/>
</dbReference>
<evidence type="ECO:0000259" key="11">
    <source>
        <dbReference type="Pfam" id="PF04815"/>
    </source>
</evidence>
<dbReference type="InterPro" id="IPR029006">
    <property type="entry name" value="ADF-H/Gelsolin-like_dom_sf"/>
</dbReference>
<dbReference type="Pfam" id="PF00626">
    <property type="entry name" value="Gelsolin"/>
    <property type="match status" value="1"/>
</dbReference>
<dbReference type="Gene3D" id="3.40.20.10">
    <property type="entry name" value="Severin"/>
    <property type="match status" value="1"/>
</dbReference>
<dbReference type="Pfam" id="PF04810">
    <property type="entry name" value="zf-Sec23_Sec24"/>
    <property type="match status" value="1"/>
</dbReference>
<dbReference type="InterPro" id="IPR006896">
    <property type="entry name" value="Sec23/24_trunk_dom"/>
</dbReference>
<feature type="compositionally biased region" description="Low complexity" evidence="7">
    <location>
        <begin position="109"/>
        <end position="127"/>
    </location>
</feature>
<accession>A0A4Y0BGW3</accession>
<feature type="region of interest" description="Disordered" evidence="7">
    <location>
        <begin position="249"/>
        <end position="344"/>
    </location>
</feature>
<evidence type="ECO:0000259" key="8">
    <source>
        <dbReference type="Pfam" id="PF00626"/>
    </source>
</evidence>
<dbReference type="GO" id="GO:0090110">
    <property type="term" value="P:COPII-coated vesicle cargo loading"/>
    <property type="evidence" value="ECO:0007669"/>
    <property type="project" value="TreeGrafter"/>
</dbReference>
<evidence type="ECO:0000256" key="5">
    <source>
        <dbReference type="ARBA" id="ARBA00022927"/>
    </source>
</evidence>
<evidence type="ECO:0000256" key="4">
    <source>
        <dbReference type="ARBA" id="ARBA00022448"/>
    </source>
</evidence>
<dbReference type="Gene3D" id="2.30.30.380">
    <property type="entry name" value="Zn-finger domain of Sec23/24"/>
    <property type="match status" value="1"/>
</dbReference>
<feature type="compositionally biased region" description="Polar residues" evidence="7">
    <location>
        <begin position="147"/>
        <end position="157"/>
    </location>
</feature>
<dbReference type="SUPFAM" id="SSF82754">
    <property type="entry name" value="C-terminal, gelsolin-like domain of Sec23/24"/>
    <property type="match status" value="1"/>
</dbReference>
<dbReference type="Pfam" id="PF08033">
    <property type="entry name" value="Sec23_BS"/>
    <property type="match status" value="1"/>
</dbReference>
<dbReference type="Gene3D" id="3.40.50.410">
    <property type="entry name" value="von Willebrand factor, type A domain"/>
    <property type="match status" value="1"/>
</dbReference>
<feature type="region of interest" description="Disordered" evidence="7">
    <location>
        <begin position="1"/>
        <end position="157"/>
    </location>
</feature>
<comment type="subcellular location">
    <subcellularLocation>
        <location evidence="1">Cytoplasmic vesicle</location>
        <location evidence="1">COPII-coated vesicle membrane</location>
        <topology evidence="1">Peripheral membrane protein</topology>
        <orientation evidence="1">Cytoplasmic side</orientation>
    </subcellularLocation>
    <subcellularLocation>
        <location evidence="2">Endoplasmic reticulum membrane</location>
        <topology evidence="2">Peripheral membrane protein</topology>
        <orientation evidence="2">Cytoplasmic side</orientation>
    </subcellularLocation>
</comment>
<dbReference type="GO" id="GO:0070971">
    <property type="term" value="C:endoplasmic reticulum exit site"/>
    <property type="evidence" value="ECO:0007669"/>
    <property type="project" value="TreeGrafter"/>
</dbReference>
<dbReference type="InterPro" id="IPR036175">
    <property type="entry name" value="Sec23/24_helical_dom_sf"/>
</dbReference>
<dbReference type="STRING" id="62324.A0A4Y0BGW3"/>
<feature type="compositionally biased region" description="Low complexity" evidence="7">
    <location>
        <begin position="292"/>
        <end position="315"/>
    </location>
</feature>
<keyword evidence="5" id="KW-0653">Protein transport</keyword>
<feature type="domain" description="Sec23/Sec24 trunk" evidence="10">
    <location>
        <begin position="515"/>
        <end position="759"/>
    </location>
</feature>
<feature type="domain" description="Sec23/Sec24 beta-sandwich" evidence="12">
    <location>
        <begin position="764"/>
        <end position="846"/>
    </location>
</feature>
<keyword evidence="4" id="KW-0813">Transport</keyword>
<comment type="similarity">
    <text evidence="3">Belongs to the SEC23/SEC24 family. SEC24 subfamily.</text>
</comment>
<dbReference type="PANTHER" id="PTHR13803:SF4">
    <property type="entry name" value="SECRETORY 24CD, ISOFORM C"/>
    <property type="match status" value="1"/>
</dbReference>
<feature type="compositionally biased region" description="Low complexity" evidence="7">
    <location>
        <begin position="38"/>
        <end position="49"/>
    </location>
</feature>
<dbReference type="GO" id="GO:0030127">
    <property type="term" value="C:COPII vesicle coat"/>
    <property type="evidence" value="ECO:0007669"/>
    <property type="project" value="InterPro"/>
</dbReference>
<dbReference type="SUPFAM" id="SSF53300">
    <property type="entry name" value="vWA-like"/>
    <property type="match status" value="1"/>
</dbReference>
<sequence length="1110" mass="122758">MNPQLAYGQYPPQSWPQQQVAPQAGGPPAPMASMNGTQPNHQLPNQLQNMSLSGPPPPQQQQGPPKMAAPNMNGPAVAAQPPPSTFSNQQAPMVRPPSTGGQVPGGYGPASQQQSPQQGPSMMSNGPSGPPPAGGVRPPAPIGRWIRSNQWPSNGSSSATIWRFRATDGCSRWRTSTPWPTVSTSASRFSTTGATRRLSNGCWWWCTTTNTGWYLWSTPGWTAACSATATAVPRIGNAGTIDASATATAAPQGYPVQPGQMPPMGGAQMPPRGYNQMPPGAGYNQMPPMTGQPHQQQQQQPQHQLHQHQQPSYHQGGPAGMMGGHYPAPPPVPQQKRLDPESMPNPIQVMAENQENWWWHLSTNQPGQLPPLVTTKFVTQDEGNASPRFVRSTMYNIPQTADMMKQSAVPFALIISPFARTVEGELPIPIVDFGEMGPIRCIRCKAYICSTMQFLDGGRRFQCQFCKATTEVPPGYFQHLDHTGQRMDKYERPELVLGTYEFVATKEYCRNSTPPKPPAMVFLIDVSYNNVKSGLVQLLCAQMKNIIRHLPVDQNQQRTAMKVGFITYNSSVHFYNLKSSLAQPQMMVVGDLQEMFMPLLDGFLVDPEESATVIDALMEQIPKMFGDTRETETILLPALQAGLEALKASECVGKLYAFHSSLPNAEAPGKLKIRDDRKLLGTDKEKTVLTPQSTVYNMLAQECVLAGVSVDLFAFNNAYIDLATIGQVARLTGGEVYKYTYFQADIDGARLVNDLLKNISRPIAFDAVMRVRTSTGVRATDFYGHMFMSNTKDMEIASIDCDKSVSVEIKHDDKLTDELVLIQVALLYTSCSGVRRLRVHNLNLKMCTSLLDLFRCCDLDTTLLYFAKQGLTKLMDNNPKAVKDAIVHRAVQLLACYRKHCASPTSSGQLILPEGMKLLPLYVNCLLKNDAFSGGSDISIDDRSYVIYYVMSMDLPTSVHYFYPRLIPLHDVHVEGETVPATIRCTGDKMLEDGAYILENGVHMFLWLGLSLSSEFTQSVFGAQCTQQIDTDRTGLPVFDNPLSKRIRGIVDKIQEQKRRCMRLTLVKQRDKLESVLRHFLVEDRGTTDGSVSYVDFLCHVHKEIRQMLS</sequence>
<evidence type="ECO:0000256" key="7">
    <source>
        <dbReference type="SAM" id="MobiDB-lite"/>
    </source>
</evidence>
<dbReference type="GO" id="GO:0000149">
    <property type="term" value="F:SNARE binding"/>
    <property type="evidence" value="ECO:0007669"/>
    <property type="project" value="TreeGrafter"/>
</dbReference>
<dbReference type="SUPFAM" id="SSF82919">
    <property type="entry name" value="Zn-finger domain of Sec23/24"/>
    <property type="match status" value="1"/>
</dbReference>
<dbReference type="AlphaFoldDB" id="A0A4Y0BGW3"/>
<evidence type="ECO:0000259" key="12">
    <source>
        <dbReference type="Pfam" id="PF08033"/>
    </source>
</evidence>
<evidence type="ECO:0008006" key="14">
    <source>
        <dbReference type="Google" id="ProtNLM"/>
    </source>
</evidence>
<dbReference type="GO" id="GO:0005789">
    <property type="term" value="C:endoplasmic reticulum membrane"/>
    <property type="evidence" value="ECO:0007669"/>
    <property type="project" value="UniProtKB-SubCell"/>
</dbReference>
<dbReference type="InterPro" id="IPR007123">
    <property type="entry name" value="Gelsolin-like_dom"/>
</dbReference>
<dbReference type="VEuPathDB" id="VectorBase:AFUN019362"/>
<dbReference type="CDD" id="cd01479">
    <property type="entry name" value="Sec24-like"/>
    <property type="match status" value="1"/>
</dbReference>
<dbReference type="InterPro" id="IPR036465">
    <property type="entry name" value="vWFA_dom_sf"/>
</dbReference>
<keyword evidence="6" id="KW-0968">Cytoplasmic vesicle</keyword>
<dbReference type="Pfam" id="PF04811">
    <property type="entry name" value="Sec23_trunk"/>
    <property type="match status" value="1"/>
</dbReference>
<dbReference type="FunFam" id="3.40.50.410:FF:000020">
    <property type="entry name" value="protein transport protein Sec24D isoform X1"/>
    <property type="match status" value="1"/>
</dbReference>
<dbReference type="GO" id="GO:0006886">
    <property type="term" value="P:intracellular protein transport"/>
    <property type="evidence" value="ECO:0007669"/>
    <property type="project" value="InterPro"/>
</dbReference>
<reference evidence="13" key="1">
    <citation type="submission" date="2020-05" db="UniProtKB">
        <authorList>
            <consortium name="EnsemblMetazoa"/>
        </authorList>
    </citation>
    <scope>IDENTIFICATION</scope>
    <source>
        <strain evidence="13">FUMOZ</strain>
    </source>
</reference>
<dbReference type="InterPro" id="IPR036174">
    <property type="entry name" value="Znf_Sec23_Sec24_sf"/>
</dbReference>
<dbReference type="InterPro" id="IPR036180">
    <property type="entry name" value="Gelsolin-like_dom_sf"/>
</dbReference>
<dbReference type="SUPFAM" id="SSF81811">
    <property type="entry name" value="Helical domain of Sec23/24"/>
    <property type="match status" value="1"/>
</dbReference>
<evidence type="ECO:0000256" key="1">
    <source>
        <dbReference type="ARBA" id="ARBA00004299"/>
    </source>
</evidence>
<dbReference type="SUPFAM" id="SSF81995">
    <property type="entry name" value="beta-sandwich domain of Sec23/24"/>
    <property type="match status" value="1"/>
</dbReference>
<feature type="domain" description="Gelsolin-like" evidence="8">
    <location>
        <begin position="979"/>
        <end position="1050"/>
    </location>
</feature>
<dbReference type="Gene3D" id="2.60.40.1670">
    <property type="entry name" value="beta-sandwich domain of Sec23/24"/>
    <property type="match status" value="1"/>
</dbReference>
<protein>
    <recommendedName>
        <fullName evidence="14">Protein transport protein Sec24C</fullName>
    </recommendedName>
</protein>
<dbReference type="InterPro" id="IPR006900">
    <property type="entry name" value="Sec23/24_helical_dom"/>
</dbReference>
<dbReference type="InterPro" id="IPR006895">
    <property type="entry name" value="Znf_Sec23_Sec24"/>
</dbReference>
<name>A0A4Y0BGW3_ANOFN</name>
<dbReference type="VEuPathDB" id="VectorBase:AFUN2_001468"/>
<evidence type="ECO:0000256" key="2">
    <source>
        <dbReference type="ARBA" id="ARBA00004397"/>
    </source>
</evidence>
<evidence type="ECO:0000256" key="3">
    <source>
        <dbReference type="ARBA" id="ARBA00008334"/>
    </source>
</evidence>
<feature type="compositionally biased region" description="Low complexity" evidence="7">
    <location>
        <begin position="251"/>
        <end position="271"/>
    </location>
</feature>
<dbReference type="GO" id="GO:0008270">
    <property type="term" value="F:zinc ion binding"/>
    <property type="evidence" value="ECO:0007669"/>
    <property type="project" value="InterPro"/>
</dbReference>